<dbReference type="EMBL" id="FOFD01000006">
    <property type="protein sequence ID" value="SER54571.1"/>
    <property type="molecule type" value="Genomic_DNA"/>
</dbReference>
<dbReference type="Proteomes" id="UP000199114">
    <property type="component" value="Unassembled WGS sequence"/>
</dbReference>
<dbReference type="STRING" id="1186196.SAMN04489841_4065"/>
<organism evidence="1 2">
    <name type="scientific">Natrinema salaciae</name>
    <dbReference type="NCBI Taxonomy" id="1186196"/>
    <lineage>
        <taxon>Archaea</taxon>
        <taxon>Methanobacteriati</taxon>
        <taxon>Methanobacteriota</taxon>
        <taxon>Stenosarchaea group</taxon>
        <taxon>Halobacteria</taxon>
        <taxon>Halobacteriales</taxon>
        <taxon>Natrialbaceae</taxon>
        <taxon>Natrinema</taxon>
    </lineage>
</organism>
<accession>A0A1H9Q281</accession>
<gene>
    <name evidence="1" type="ORF">SAMN04489841_4065</name>
</gene>
<protein>
    <submittedName>
        <fullName evidence="1">Uncharacterized protein</fullName>
    </submittedName>
</protein>
<keyword evidence="2" id="KW-1185">Reference proteome</keyword>
<sequence>MARILGPTTKNFPRSFTLEFTFAAGGRDTWAIHSGYSVQAGPERSVTVRVRSDLYDGDTPADEESE</sequence>
<name>A0A1H9Q281_9EURY</name>
<dbReference type="AlphaFoldDB" id="A0A1H9Q281"/>
<reference evidence="2" key="1">
    <citation type="submission" date="2016-10" db="EMBL/GenBank/DDBJ databases">
        <authorList>
            <person name="Varghese N."/>
            <person name="Submissions S."/>
        </authorList>
    </citation>
    <scope>NUCLEOTIDE SEQUENCE [LARGE SCALE GENOMIC DNA]</scope>
    <source>
        <strain evidence="2">DSM 25055</strain>
    </source>
</reference>
<proteinExistence type="predicted"/>
<evidence type="ECO:0000313" key="2">
    <source>
        <dbReference type="Proteomes" id="UP000199114"/>
    </source>
</evidence>
<evidence type="ECO:0000313" key="1">
    <source>
        <dbReference type="EMBL" id="SER54571.1"/>
    </source>
</evidence>